<dbReference type="EMBL" id="ADHO01000224">
    <property type="protein sequence ID" value="EFX41552.1"/>
    <property type="molecule type" value="Genomic_DNA"/>
</dbReference>
<dbReference type="AlphaFoldDB" id="E7G4Z2"/>
<dbReference type="Gene3D" id="1.10.287.1490">
    <property type="match status" value="1"/>
</dbReference>
<feature type="domain" description="C4-type zinc ribbon" evidence="2">
    <location>
        <begin position="227"/>
        <end position="259"/>
    </location>
</feature>
<feature type="coiled-coil region" evidence="1">
    <location>
        <begin position="61"/>
        <end position="88"/>
    </location>
</feature>
<evidence type="ECO:0000313" key="3">
    <source>
        <dbReference type="EMBL" id="EFX41552.1"/>
    </source>
</evidence>
<evidence type="ECO:0000256" key="1">
    <source>
        <dbReference type="SAM" id="Coils"/>
    </source>
</evidence>
<organism evidence="3 4">
    <name type="scientific">Helicobacter suis HS5</name>
    <dbReference type="NCBI Taxonomy" id="710394"/>
    <lineage>
        <taxon>Bacteria</taxon>
        <taxon>Pseudomonadati</taxon>
        <taxon>Campylobacterota</taxon>
        <taxon>Epsilonproteobacteria</taxon>
        <taxon>Campylobacterales</taxon>
        <taxon>Helicobacteraceae</taxon>
        <taxon>Helicobacter</taxon>
    </lineage>
</organism>
<keyword evidence="1" id="KW-0175">Coiled coil</keyword>
<dbReference type="InterPro" id="IPR052376">
    <property type="entry name" value="Oxidative_Scav/Glycosyltrans"/>
</dbReference>
<gene>
    <name evidence="3" type="ORF">HSUHS5_1069</name>
</gene>
<dbReference type="SUPFAM" id="SSF58064">
    <property type="entry name" value="Influenza hemagglutinin (stalk)"/>
    <property type="match status" value="1"/>
</dbReference>
<dbReference type="InterPro" id="IPR003743">
    <property type="entry name" value="Zf-RING_7"/>
</dbReference>
<dbReference type="PANTHER" id="PTHR39082">
    <property type="entry name" value="PHOSPHOLIPASE C-BETA-2-RELATED"/>
    <property type="match status" value="1"/>
</dbReference>
<dbReference type="PANTHER" id="PTHR39082:SF1">
    <property type="entry name" value="SCAVENGER RECEPTOR CLASS A MEMBER 3"/>
    <property type="match status" value="1"/>
</dbReference>
<sequence>MCYNPIWHKLNQSVLKYATQKIHLFLRFNMNTHLAQLIQISQLDKDMQALEPLIKAKRADLDKTIALKHKKQAELTLLEEEKVALNLQIHKNEQMLHETNIKVDGIQKKISQVKSERELRSLGIEEDITKERANQANKEIERLQNEIEHKNKQQESISTALLELEQQVGELEKKVETDTAELKARQQQILQQKQELTLKMDHKLIAFYERIRRWAGNTCVVSVKKQACGGCFIRINDRTYAEILNSSDILTCPHCGRILYVDSQTQEPVKIS</sequence>
<accession>E7G4Z2</accession>
<dbReference type="Proteomes" id="UP000054093">
    <property type="component" value="Unassembled WGS sequence"/>
</dbReference>
<reference evidence="3 4" key="1">
    <citation type="journal article" date="2011" name="Vet. Res.">
        <title>Genome sequence of Helicobacter suis supports its role in gastric pathology.</title>
        <authorList>
            <person name="Vermoote M."/>
            <person name="Vandekerckhove T.T."/>
            <person name="Flahou B."/>
            <person name="Pasmans F."/>
            <person name="Smet A."/>
            <person name="De Groote D."/>
            <person name="Van Criekinge W."/>
            <person name="Ducatelle R."/>
            <person name="Haesebrouck F."/>
        </authorList>
    </citation>
    <scope>NUCLEOTIDE SEQUENCE [LARGE SCALE GENOMIC DNA]</scope>
    <source>
        <strain evidence="3 4">HS5</strain>
    </source>
</reference>
<protein>
    <submittedName>
        <fullName evidence="3">Zinc ribbon domain-containing protein</fullName>
    </submittedName>
</protein>
<evidence type="ECO:0000313" key="4">
    <source>
        <dbReference type="Proteomes" id="UP000054093"/>
    </source>
</evidence>
<evidence type="ECO:0000259" key="2">
    <source>
        <dbReference type="Pfam" id="PF02591"/>
    </source>
</evidence>
<dbReference type="Pfam" id="PF02591">
    <property type="entry name" value="Zn_ribbon_9"/>
    <property type="match status" value="1"/>
</dbReference>
<feature type="coiled-coil region" evidence="1">
    <location>
        <begin position="126"/>
        <end position="181"/>
    </location>
</feature>
<name>E7G4Z2_9HELI</name>
<comment type="caution">
    <text evidence="3">The sequence shown here is derived from an EMBL/GenBank/DDBJ whole genome shotgun (WGS) entry which is preliminary data.</text>
</comment>
<proteinExistence type="predicted"/>